<dbReference type="PROSITE" id="PS50926">
    <property type="entry name" value="TRAM"/>
    <property type="match status" value="1"/>
</dbReference>
<dbReference type="GO" id="GO:0008168">
    <property type="term" value="F:methyltransferase activity"/>
    <property type="evidence" value="ECO:0007669"/>
    <property type="project" value="UniProtKB-KW"/>
</dbReference>
<dbReference type="Proteomes" id="UP001500212">
    <property type="component" value="Unassembled WGS sequence"/>
</dbReference>
<dbReference type="InterPro" id="IPR012340">
    <property type="entry name" value="NA-bd_OB-fold"/>
</dbReference>
<proteinExistence type="inferred from homology"/>
<dbReference type="PROSITE" id="PS01231">
    <property type="entry name" value="TRMA_2"/>
    <property type="match status" value="1"/>
</dbReference>
<feature type="binding site" evidence="4">
    <location>
        <position position="299"/>
    </location>
    <ligand>
        <name>S-adenosyl-L-methionine</name>
        <dbReference type="ChEBI" id="CHEBI:59789"/>
    </ligand>
</feature>
<feature type="binding site" evidence="4">
    <location>
        <position position="350"/>
    </location>
    <ligand>
        <name>S-adenosyl-L-methionine</name>
        <dbReference type="ChEBI" id="CHEBI:59789"/>
    </ligand>
</feature>
<organism evidence="7 8">
    <name type="scientific">Actinoallomurus liliacearum</name>
    <dbReference type="NCBI Taxonomy" id="1080073"/>
    <lineage>
        <taxon>Bacteria</taxon>
        <taxon>Bacillati</taxon>
        <taxon>Actinomycetota</taxon>
        <taxon>Actinomycetes</taxon>
        <taxon>Streptosporangiales</taxon>
        <taxon>Thermomonosporaceae</taxon>
        <taxon>Actinoallomurus</taxon>
    </lineage>
</organism>
<keyword evidence="3 4" id="KW-0949">S-adenosyl-L-methionine</keyword>
<dbReference type="InterPro" id="IPR030391">
    <property type="entry name" value="MeTrfase_TrmA_CS"/>
</dbReference>
<keyword evidence="2 4" id="KW-0808">Transferase</keyword>
<dbReference type="PANTHER" id="PTHR11061">
    <property type="entry name" value="RNA M5U METHYLTRANSFERASE"/>
    <property type="match status" value="1"/>
</dbReference>
<dbReference type="PROSITE" id="PS01230">
    <property type="entry name" value="TRMA_1"/>
    <property type="match status" value="1"/>
</dbReference>
<evidence type="ECO:0000313" key="7">
    <source>
        <dbReference type="EMBL" id="GAA4611679.1"/>
    </source>
</evidence>
<feature type="active site" evidence="5">
    <location>
        <position position="377"/>
    </location>
</feature>
<evidence type="ECO:0000313" key="8">
    <source>
        <dbReference type="Proteomes" id="UP001500212"/>
    </source>
</evidence>
<dbReference type="Gene3D" id="3.40.50.150">
    <property type="entry name" value="Vaccinia Virus protein VP39"/>
    <property type="match status" value="1"/>
</dbReference>
<evidence type="ECO:0000256" key="5">
    <source>
        <dbReference type="PROSITE-ProRule" id="PRU10015"/>
    </source>
</evidence>
<feature type="domain" description="TRAM" evidence="6">
    <location>
        <begin position="3"/>
        <end position="61"/>
    </location>
</feature>
<dbReference type="EMBL" id="BAABHJ010000017">
    <property type="protein sequence ID" value="GAA4611679.1"/>
    <property type="molecule type" value="Genomic_DNA"/>
</dbReference>
<dbReference type="InterPro" id="IPR002792">
    <property type="entry name" value="TRAM_dom"/>
</dbReference>
<dbReference type="PROSITE" id="PS51687">
    <property type="entry name" value="SAM_MT_RNA_M5U"/>
    <property type="match status" value="1"/>
</dbReference>
<dbReference type="InterPro" id="IPR010280">
    <property type="entry name" value="U5_MeTrfase_fam"/>
</dbReference>
<comment type="similarity">
    <text evidence="4">Belongs to the class I-like SAM-binding methyltransferase superfamily. RNA M5U methyltransferase family.</text>
</comment>
<feature type="binding site" evidence="4">
    <location>
        <position position="275"/>
    </location>
    <ligand>
        <name>S-adenosyl-L-methionine</name>
        <dbReference type="ChEBI" id="CHEBI:59789"/>
    </ligand>
</feature>
<evidence type="ECO:0000256" key="1">
    <source>
        <dbReference type="ARBA" id="ARBA00022603"/>
    </source>
</evidence>
<gene>
    <name evidence="7" type="ORF">GCM10023195_49630</name>
</gene>
<sequence>MPPVESSELIELQIGAVANGGWCVARHEGRVVFVRHTLPGERVRAQVTQETKNFLRADAVEILEPSPDRVQAPCPFAGPGRCGGCDWQHASLPAQRRLKAEVVKEQLSRLAGIDRDVVVEEVPGAPDGLGWRTRVQFAVRRDGVIGLRKHRSHQIEPIDECLIAHPQVEALGIERKRWSGATGVEAIASAATGDRLAVLSSRGRARVPRMDAPVRLVSGKREEKPPFVREEAAGRLWQVSGSGFWQVHPGAAETLAAAVLDALEPRKGDIAVDLYCGAGLFAGVLGEAVGPDGLVVGIESEGQAVRDARFNLRDLPHVSVERGEVEKVLDEIQFGRGKSTLHQADLVVLDPPRAGAGRDVVKRVAELAGRRVAYVSCDPATLARDLAFFSEYGWTLSGLRAFDAFPMTQHVECVATLVRG</sequence>
<evidence type="ECO:0000259" key="6">
    <source>
        <dbReference type="PROSITE" id="PS50926"/>
    </source>
</evidence>
<dbReference type="Pfam" id="PF05958">
    <property type="entry name" value="tRNA_U5-meth_tr"/>
    <property type="match status" value="1"/>
</dbReference>
<dbReference type="SUPFAM" id="SSF53335">
    <property type="entry name" value="S-adenosyl-L-methionine-dependent methyltransferases"/>
    <property type="match status" value="1"/>
</dbReference>
<dbReference type="InterPro" id="IPR029063">
    <property type="entry name" value="SAM-dependent_MTases_sf"/>
</dbReference>
<dbReference type="Gene3D" id="2.40.50.140">
    <property type="entry name" value="Nucleic acid-binding proteins"/>
    <property type="match status" value="1"/>
</dbReference>
<dbReference type="InterPro" id="IPR030390">
    <property type="entry name" value="MeTrfase_TrmA_AS"/>
</dbReference>
<keyword evidence="1 4" id="KW-0489">Methyltransferase</keyword>
<dbReference type="PANTHER" id="PTHR11061:SF30">
    <property type="entry name" value="TRNA (URACIL(54)-C(5))-METHYLTRANSFERASE"/>
    <property type="match status" value="1"/>
</dbReference>
<evidence type="ECO:0000256" key="3">
    <source>
        <dbReference type="ARBA" id="ARBA00022691"/>
    </source>
</evidence>
<feature type="active site" description="Nucleophile" evidence="4">
    <location>
        <position position="377"/>
    </location>
</feature>
<evidence type="ECO:0000256" key="2">
    <source>
        <dbReference type="ARBA" id="ARBA00022679"/>
    </source>
</evidence>
<reference evidence="8" key="1">
    <citation type="journal article" date="2019" name="Int. J. Syst. Evol. Microbiol.">
        <title>The Global Catalogue of Microorganisms (GCM) 10K type strain sequencing project: providing services to taxonomists for standard genome sequencing and annotation.</title>
        <authorList>
            <consortium name="The Broad Institute Genomics Platform"/>
            <consortium name="The Broad Institute Genome Sequencing Center for Infectious Disease"/>
            <person name="Wu L."/>
            <person name="Ma J."/>
        </authorList>
    </citation>
    <scope>NUCLEOTIDE SEQUENCE [LARGE SCALE GENOMIC DNA]</scope>
    <source>
        <strain evidence="8">JCM 17938</strain>
    </source>
</reference>
<comment type="caution">
    <text evidence="7">The sequence shown here is derived from an EMBL/GenBank/DDBJ whole genome shotgun (WGS) entry which is preliminary data.</text>
</comment>
<protein>
    <submittedName>
        <fullName evidence="7">Class I SAM-dependent RNA methyltransferase</fullName>
    </submittedName>
</protein>
<dbReference type="Pfam" id="PF01938">
    <property type="entry name" value="TRAM"/>
    <property type="match status" value="1"/>
</dbReference>
<dbReference type="Gene3D" id="2.40.50.1070">
    <property type="match status" value="1"/>
</dbReference>
<accession>A0ABP8TR04</accession>
<evidence type="ECO:0000256" key="4">
    <source>
        <dbReference type="PROSITE-ProRule" id="PRU01024"/>
    </source>
</evidence>
<dbReference type="SUPFAM" id="SSF50249">
    <property type="entry name" value="Nucleic acid-binding proteins"/>
    <property type="match status" value="1"/>
</dbReference>
<keyword evidence="8" id="KW-1185">Reference proteome</keyword>
<name>A0ABP8TR04_9ACTN</name>
<dbReference type="GO" id="GO:0032259">
    <property type="term" value="P:methylation"/>
    <property type="evidence" value="ECO:0007669"/>
    <property type="project" value="UniProtKB-KW"/>
</dbReference>
<feature type="binding site" evidence="4">
    <location>
        <position position="246"/>
    </location>
    <ligand>
        <name>S-adenosyl-L-methionine</name>
        <dbReference type="ChEBI" id="CHEBI:59789"/>
    </ligand>
</feature>